<dbReference type="Proteomes" id="UP001155483">
    <property type="component" value="Unassembled WGS sequence"/>
</dbReference>
<dbReference type="Pfam" id="PF04024">
    <property type="entry name" value="PspC"/>
    <property type="match status" value="1"/>
</dbReference>
<dbReference type="InterPro" id="IPR007168">
    <property type="entry name" value="Phageshock_PspC_N"/>
</dbReference>
<organism evidence="3 4">
    <name type="scientific">Paraflavisolibacter caeni</name>
    <dbReference type="NCBI Taxonomy" id="2982496"/>
    <lineage>
        <taxon>Bacteria</taxon>
        <taxon>Pseudomonadati</taxon>
        <taxon>Bacteroidota</taxon>
        <taxon>Chitinophagia</taxon>
        <taxon>Chitinophagales</taxon>
        <taxon>Chitinophagaceae</taxon>
        <taxon>Paraflavisolibacter</taxon>
    </lineage>
</organism>
<keyword evidence="1" id="KW-0472">Membrane</keyword>
<dbReference type="AlphaFoldDB" id="A0A9X2XUL1"/>
<dbReference type="RefSeq" id="WP_279296203.1">
    <property type="nucleotide sequence ID" value="NZ_JAOTIF010000002.1"/>
</dbReference>
<sequence>MKHLKNFIEWQAFGVCSAIGEKLGIATSRIRMWFIYISFLTLGSPIILYMIAAFFMNIKRYVFAARRNPLRYL</sequence>
<feature type="transmembrane region" description="Helical" evidence="1">
    <location>
        <begin position="33"/>
        <end position="58"/>
    </location>
</feature>
<reference evidence="3" key="1">
    <citation type="submission" date="2022-09" db="EMBL/GenBank/DDBJ databases">
        <authorList>
            <person name="Yuan C."/>
            <person name="Ke Z."/>
        </authorList>
    </citation>
    <scope>NUCLEOTIDE SEQUENCE</scope>
    <source>
        <strain evidence="3">LB-8</strain>
    </source>
</reference>
<protein>
    <submittedName>
        <fullName evidence="3">PspC domain-containing protein</fullName>
    </submittedName>
</protein>
<keyword evidence="1" id="KW-1133">Transmembrane helix</keyword>
<accession>A0A9X2XUL1</accession>
<evidence type="ECO:0000256" key="1">
    <source>
        <dbReference type="SAM" id="Phobius"/>
    </source>
</evidence>
<comment type="caution">
    <text evidence="3">The sequence shown here is derived from an EMBL/GenBank/DDBJ whole genome shotgun (WGS) entry which is preliminary data.</text>
</comment>
<gene>
    <name evidence="3" type="ORF">OCK74_06510</name>
</gene>
<name>A0A9X2XUL1_9BACT</name>
<feature type="domain" description="Phage shock protein PspC N-terminal" evidence="2">
    <location>
        <begin position="13"/>
        <end position="57"/>
    </location>
</feature>
<evidence type="ECO:0000259" key="2">
    <source>
        <dbReference type="Pfam" id="PF04024"/>
    </source>
</evidence>
<reference evidence="3" key="2">
    <citation type="submission" date="2023-04" db="EMBL/GenBank/DDBJ databases">
        <title>Paracnuella aquatica gen. nov., sp. nov., a member of the family Chitinophagaceae isolated from a hot spring.</title>
        <authorList>
            <person name="Wang C."/>
        </authorList>
    </citation>
    <scope>NUCLEOTIDE SEQUENCE</scope>
    <source>
        <strain evidence="3">LB-8</strain>
    </source>
</reference>
<keyword evidence="4" id="KW-1185">Reference proteome</keyword>
<evidence type="ECO:0000313" key="3">
    <source>
        <dbReference type="EMBL" id="MCU7548761.1"/>
    </source>
</evidence>
<evidence type="ECO:0000313" key="4">
    <source>
        <dbReference type="Proteomes" id="UP001155483"/>
    </source>
</evidence>
<keyword evidence="1" id="KW-0812">Transmembrane</keyword>
<proteinExistence type="predicted"/>
<dbReference type="EMBL" id="JAOTIF010000002">
    <property type="protein sequence ID" value="MCU7548761.1"/>
    <property type="molecule type" value="Genomic_DNA"/>
</dbReference>